<feature type="compositionally biased region" description="Basic and acidic residues" evidence="1">
    <location>
        <begin position="243"/>
        <end position="256"/>
    </location>
</feature>
<comment type="caution">
    <text evidence="2">The sequence shown here is derived from an EMBL/GenBank/DDBJ whole genome shotgun (WGS) entry which is preliminary data.</text>
</comment>
<feature type="region of interest" description="Disordered" evidence="1">
    <location>
        <begin position="179"/>
        <end position="416"/>
    </location>
</feature>
<accession>A0ABR4A2H2</accession>
<feature type="compositionally biased region" description="Acidic residues" evidence="1">
    <location>
        <begin position="227"/>
        <end position="239"/>
    </location>
</feature>
<name>A0ABR4A2H2_9LECA</name>
<feature type="compositionally biased region" description="Basic residues" evidence="1">
    <location>
        <begin position="257"/>
        <end position="266"/>
    </location>
</feature>
<sequence length="416" mass="46029">MRRINDPRTRQTLNQISQTLEAANQTTQASLFTFSQTYISPCLSSLHVCLEASCQPCFSAARGEHDSRRPHHRRPTRGRESLAFDFYDDWEQDEAEWGNDELDRLLSGDGRGGGQPGRHGGMSYGSRGLVGRTKDRGEDNDLNVVPQSSMFGFLERLPWKIGGRGRRYRPGVADLQENVGRSGVEAEPLIADEDDGRGGHRRSRSGTVGSRDTTTSLSSRGDLFPSSDEDDAVPLDDEFAMVLERRTTNTTSDDHSSKRKGKKRPTGSRASTKSASTRETRSLKKKRQDSSTSSGKESGFIESAEEDSPSLIDLKQEEERVRKQEETEIEERRQAAHRLARERGLSSPAEAPDDLQKGAIVQESQVPSPSEEEQQTSIDPPPASPTSPHTSNPSERSSSPKRNPSPEPPRPPDHPS</sequence>
<keyword evidence="3" id="KW-1185">Reference proteome</keyword>
<feature type="compositionally biased region" description="Gly residues" evidence="1">
    <location>
        <begin position="109"/>
        <end position="123"/>
    </location>
</feature>
<feature type="compositionally biased region" description="Low complexity" evidence="1">
    <location>
        <begin position="386"/>
        <end position="402"/>
    </location>
</feature>
<gene>
    <name evidence="2" type="ORF">N7G274_007055</name>
</gene>
<evidence type="ECO:0000313" key="2">
    <source>
        <dbReference type="EMBL" id="KAL2040152.1"/>
    </source>
</evidence>
<proteinExistence type="predicted"/>
<evidence type="ECO:0000313" key="3">
    <source>
        <dbReference type="Proteomes" id="UP001590950"/>
    </source>
</evidence>
<protein>
    <submittedName>
        <fullName evidence="2">Uncharacterized protein</fullName>
    </submittedName>
</protein>
<feature type="region of interest" description="Disordered" evidence="1">
    <location>
        <begin position="107"/>
        <end position="140"/>
    </location>
</feature>
<organism evidence="2 3">
    <name type="scientific">Stereocaulon virgatum</name>
    <dbReference type="NCBI Taxonomy" id="373712"/>
    <lineage>
        <taxon>Eukaryota</taxon>
        <taxon>Fungi</taxon>
        <taxon>Dikarya</taxon>
        <taxon>Ascomycota</taxon>
        <taxon>Pezizomycotina</taxon>
        <taxon>Lecanoromycetes</taxon>
        <taxon>OSLEUM clade</taxon>
        <taxon>Lecanoromycetidae</taxon>
        <taxon>Lecanorales</taxon>
        <taxon>Lecanorineae</taxon>
        <taxon>Stereocaulaceae</taxon>
        <taxon>Stereocaulon</taxon>
    </lineage>
</organism>
<evidence type="ECO:0000256" key="1">
    <source>
        <dbReference type="SAM" id="MobiDB-lite"/>
    </source>
</evidence>
<feature type="compositionally biased region" description="Low complexity" evidence="1">
    <location>
        <begin position="205"/>
        <end position="216"/>
    </location>
</feature>
<feature type="compositionally biased region" description="Basic and acidic residues" evidence="1">
    <location>
        <begin position="314"/>
        <end position="344"/>
    </location>
</feature>
<dbReference type="Proteomes" id="UP001590950">
    <property type="component" value="Unassembled WGS sequence"/>
</dbReference>
<dbReference type="EMBL" id="JBEFKJ010000022">
    <property type="protein sequence ID" value="KAL2040152.1"/>
    <property type="molecule type" value="Genomic_DNA"/>
</dbReference>
<reference evidence="2 3" key="1">
    <citation type="submission" date="2024-09" db="EMBL/GenBank/DDBJ databases">
        <title>Rethinking Asexuality: The Enigmatic Case of Functional Sexual Genes in Lepraria (Stereocaulaceae).</title>
        <authorList>
            <person name="Doellman M."/>
            <person name="Sun Y."/>
            <person name="Barcenas-Pena A."/>
            <person name="Lumbsch H.T."/>
            <person name="Grewe F."/>
        </authorList>
    </citation>
    <scope>NUCLEOTIDE SEQUENCE [LARGE SCALE GENOMIC DNA]</scope>
    <source>
        <strain evidence="2 3">Mercado 3170</strain>
    </source>
</reference>